<reference evidence="1 2" key="1">
    <citation type="submission" date="2020-08" db="EMBL/GenBank/DDBJ databases">
        <authorList>
            <person name="Ren C."/>
            <person name="Gu Y."/>
            <person name="Xu Y."/>
        </authorList>
    </citation>
    <scope>NUCLEOTIDE SEQUENCE [LARGE SCALE GENOMIC DNA]</scope>
    <source>
        <strain evidence="1 2">LBM18003</strain>
    </source>
</reference>
<gene>
    <name evidence="1" type="ORF">H6X83_10215</name>
</gene>
<name>A0A7G9WF54_9FIRM</name>
<dbReference type="Proteomes" id="UP000516046">
    <property type="component" value="Chromosome"/>
</dbReference>
<dbReference type="RefSeq" id="WP_212506384.1">
    <property type="nucleotide sequence ID" value="NZ_CP060696.1"/>
</dbReference>
<keyword evidence="2" id="KW-1185">Reference proteome</keyword>
<evidence type="ECO:0000313" key="1">
    <source>
        <dbReference type="EMBL" id="QNO17316.1"/>
    </source>
</evidence>
<proteinExistence type="predicted"/>
<evidence type="ECO:0000313" key="2">
    <source>
        <dbReference type="Proteomes" id="UP000516046"/>
    </source>
</evidence>
<organism evidence="1 2">
    <name type="scientific">Caproicibacterium amylolyticum</name>
    <dbReference type="NCBI Taxonomy" id="2766537"/>
    <lineage>
        <taxon>Bacteria</taxon>
        <taxon>Bacillati</taxon>
        <taxon>Bacillota</taxon>
        <taxon>Clostridia</taxon>
        <taxon>Eubacteriales</taxon>
        <taxon>Oscillospiraceae</taxon>
        <taxon>Caproicibacterium</taxon>
    </lineage>
</organism>
<dbReference type="KEGG" id="caml:H6X83_10215"/>
<dbReference type="EMBL" id="CP060696">
    <property type="protein sequence ID" value="QNO17316.1"/>
    <property type="molecule type" value="Genomic_DNA"/>
</dbReference>
<protein>
    <recommendedName>
        <fullName evidence="3">STAS domain-containing protein</fullName>
    </recommendedName>
</protein>
<sequence length="109" mass="11897">MGTFNFSIAGNVMKVSLSGNFDKPTVASFVSRYKTEVAKINPSTCELAIEISQMQVQTADMQDTLQACFKLYGSTGFKKIKMNCGDNVVLAMQARRIAKSCGLTNVEVK</sequence>
<evidence type="ECO:0008006" key="3">
    <source>
        <dbReference type="Google" id="ProtNLM"/>
    </source>
</evidence>
<accession>A0A7G9WF54</accession>
<dbReference type="AlphaFoldDB" id="A0A7G9WF54"/>